<keyword evidence="18" id="KW-1185">Reference proteome</keyword>
<evidence type="ECO:0000256" key="15">
    <source>
        <dbReference type="RuleBase" id="RU000498"/>
    </source>
</evidence>
<comment type="function">
    <text evidence="10">Decomposes hydrogen peroxide into water and oxygen; serves to protect cells from the toxic effects of hydrogen peroxide.</text>
</comment>
<dbReference type="InterPro" id="IPR024712">
    <property type="entry name" value="Catalase_clade2"/>
</dbReference>
<dbReference type="InterPro" id="IPR020835">
    <property type="entry name" value="Catalase_sf"/>
</dbReference>
<evidence type="ECO:0000256" key="10">
    <source>
        <dbReference type="PIRNR" id="PIRNR038927"/>
    </source>
</evidence>
<dbReference type="InterPro" id="IPR010582">
    <property type="entry name" value="Catalase_immune_responsive"/>
</dbReference>
<dbReference type="GO" id="GO:0020037">
    <property type="term" value="F:heme binding"/>
    <property type="evidence" value="ECO:0007669"/>
    <property type="project" value="UniProtKB-UniRule"/>
</dbReference>
<evidence type="ECO:0000256" key="14">
    <source>
        <dbReference type="PIRSR" id="PIRSR038927-4"/>
    </source>
</evidence>
<feature type="cross-link" description="3'-histidyl-3-tyrosine (His-Tyr)" evidence="14">
    <location>
        <begin position="352"/>
        <end position="375"/>
    </location>
</feature>
<sequence length="735" mass="81781">MAKKPTSKVTVASEVDTSKVSNAKTEKLEAFVADSTGQKITTNHGVKINDDQNSLKAGDRGATLLEDFIFREKMTHFDHERIPERIVHARGSGAHGVFKVYEDMSEYTRAAFLCDVAAETPVFVRFSTVAGSRGSTDLARDVRGFAVKFYTQEGNFDLVGNNMPVFFIQDALKFPDLVHAVKPEPDNEIPQAASAHDTFWDFISQMPESAHMIMWLMSDRAIPRSYRMMEGFGVHTFRFVNAEGKASFVKFHWKPLLGVHSVAWDEAQNISGKDPDFHRRDLWDAIEAGAFPEWELGVQIVAEEDEFKFDFDLLDPTKIIPEELVPVRRIGKLTLNRNPDNFFAETEQVAFHIGHVVPGIDFTNDPLLQGRLFSYTDTQLLRLGGPNFHEIPINRPVVPVHNNQRDGHMRQTINRGKTSYGPNGIANQDPQQAKASEGGFVSYNERIDARKVRARSRSFFDHFSQARLFLNSQSEAEKNHLIDAFSFELGKVKEIFVRERMLSLLAEVDKSLAAAVAFNLGLHVEKIPLNELNGSVPADADPEDYAPFQHEGELAISPALSMADTIKDSIKTRKVAILAADGVNADALNAVKAVLIDKGATCHVIAPKLGQIIAENDERVPVDESFLTAASVLYDAVYVCGGANCAATLEAEANAVHFLNEAFKHCKAIAADQSAMQVLEASYFFKKLPAQYDEETALREGVIVSDNSGELGEIFSKMIALHRFWDREVPRKIPA</sequence>
<dbReference type="Pfam" id="PF18011">
    <property type="entry name" value="Catalase_C"/>
    <property type="match status" value="1"/>
</dbReference>
<keyword evidence="4 10" id="KW-0575">Peroxidase</keyword>
<feature type="active site" evidence="11">
    <location>
        <position position="88"/>
    </location>
</feature>
<dbReference type="InterPro" id="IPR018028">
    <property type="entry name" value="Catalase"/>
</dbReference>
<keyword evidence="6 10" id="KW-0479">Metal-binding</keyword>
<feature type="binding site" evidence="13">
    <location>
        <position position="174"/>
    </location>
    <ligand>
        <name>heme</name>
        <dbReference type="ChEBI" id="CHEBI:30413"/>
    </ligand>
</feature>
<dbReference type="RefSeq" id="WP_196098502.1">
    <property type="nucleotide sequence ID" value="NZ_CP064939.1"/>
</dbReference>
<feature type="binding site" evidence="13">
    <location>
        <position position="371"/>
    </location>
    <ligand>
        <name>heme</name>
        <dbReference type="ChEBI" id="CHEBI:30413"/>
    </ligand>
</feature>
<feature type="active site" evidence="11">
    <location>
        <position position="161"/>
    </location>
</feature>
<feature type="binding site" evidence="13">
    <location>
        <position position="85"/>
    </location>
    <ligand>
        <name>heme</name>
        <dbReference type="ChEBI" id="CHEBI:30413"/>
    </ligand>
</feature>
<evidence type="ECO:0000256" key="6">
    <source>
        <dbReference type="ARBA" id="ARBA00022723"/>
    </source>
</evidence>
<evidence type="ECO:0000256" key="8">
    <source>
        <dbReference type="ARBA" id="ARBA00023004"/>
    </source>
</evidence>
<organism evidence="17 18">
    <name type="scientific">Pedobacter endophyticus</name>
    <dbReference type="NCBI Taxonomy" id="2789740"/>
    <lineage>
        <taxon>Bacteria</taxon>
        <taxon>Pseudomonadati</taxon>
        <taxon>Bacteroidota</taxon>
        <taxon>Sphingobacteriia</taxon>
        <taxon>Sphingobacteriales</taxon>
        <taxon>Sphingobacteriaceae</taxon>
        <taxon>Pedobacter</taxon>
    </lineage>
</organism>
<dbReference type="Pfam" id="PF00199">
    <property type="entry name" value="Catalase"/>
    <property type="match status" value="1"/>
</dbReference>
<dbReference type="SMART" id="SM01060">
    <property type="entry name" value="Catalase"/>
    <property type="match status" value="1"/>
</dbReference>
<evidence type="ECO:0000259" key="16">
    <source>
        <dbReference type="SMART" id="SM01060"/>
    </source>
</evidence>
<dbReference type="PROSITE" id="PS00438">
    <property type="entry name" value="CATALASE_2"/>
    <property type="match status" value="1"/>
</dbReference>
<feature type="domain" description="Catalase core" evidence="16">
    <location>
        <begin position="41"/>
        <end position="429"/>
    </location>
</feature>
<dbReference type="EC" id="1.11.1.6" evidence="3 10"/>
<dbReference type="PANTHER" id="PTHR42821:SF1">
    <property type="entry name" value="CATALASE-B"/>
    <property type="match status" value="1"/>
</dbReference>
<dbReference type="GO" id="GO:0046872">
    <property type="term" value="F:metal ion binding"/>
    <property type="evidence" value="ECO:0007669"/>
    <property type="project" value="UniProtKB-KW"/>
</dbReference>
<reference evidence="17 18" key="1">
    <citation type="submission" date="2020-11" db="EMBL/GenBank/DDBJ databases">
        <title>Pedobacter endophytica, an endophytic bacteria isolated form Carex pumila.</title>
        <authorList>
            <person name="Peng Y."/>
            <person name="Jiang L."/>
            <person name="Lee J."/>
        </authorList>
    </citation>
    <scope>NUCLEOTIDE SEQUENCE [LARGE SCALE GENOMIC DNA]</scope>
    <source>
        <strain evidence="17 18">JBR3-12</strain>
    </source>
</reference>
<dbReference type="GO" id="GO:0006979">
    <property type="term" value="P:response to oxidative stress"/>
    <property type="evidence" value="ECO:0007669"/>
    <property type="project" value="InterPro"/>
</dbReference>
<dbReference type="GO" id="GO:0042744">
    <property type="term" value="P:hydrogen peroxide catabolic process"/>
    <property type="evidence" value="ECO:0007669"/>
    <property type="project" value="UniProtKB-UniRule"/>
</dbReference>
<dbReference type="AlphaFoldDB" id="A0A7S9KY85"/>
<dbReference type="Gene3D" id="3.40.50.880">
    <property type="match status" value="1"/>
</dbReference>
<evidence type="ECO:0000256" key="1">
    <source>
        <dbReference type="ARBA" id="ARBA00001971"/>
    </source>
</evidence>
<dbReference type="CDD" id="cd03132">
    <property type="entry name" value="GATase1_catalase"/>
    <property type="match status" value="1"/>
</dbReference>
<dbReference type="SUPFAM" id="SSF52317">
    <property type="entry name" value="Class I glutamine amidotransferase-like"/>
    <property type="match status" value="1"/>
</dbReference>
<dbReference type="Proteomes" id="UP000594759">
    <property type="component" value="Chromosome"/>
</dbReference>
<dbReference type="Gene3D" id="1.20.1370.20">
    <property type="match status" value="1"/>
</dbReference>
<dbReference type="GO" id="GO:0004096">
    <property type="term" value="F:catalase activity"/>
    <property type="evidence" value="ECO:0007669"/>
    <property type="project" value="UniProtKB-UniRule"/>
</dbReference>
<dbReference type="PANTHER" id="PTHR42821">
    <property type="entry name" value="CATALASE"/>
    <property type="match status" value="1"/>
</dbReference>
<evidence type="ECO:0000256" key="2">
    <source>
        <dbReference type="ARBA" id="ARBA00010660"/>
    </source>
</evidence>
<dbReference type="CDD" id="cd08155">
    <property type="entry name" value="catalase_clade_2"/>
    <property type="match status" value="1"/>
</dbReference>
<comment type="cofactor">
    <cofactor evidence="1 10 12">
        <name>heme</name>
        <dbReference type="ChEBI" id="CHEBI:30413"/>
    </cofactor>
</comment>
<dbReference type="PROSITE" id="PS51402">
    <property type="entry name" value="CATALASE_3"/>
    <property type="match status" value="1"/>
</dbReference>
<protein>
    <recommendedName>
        <fullName evidence="3 10">Catalase</fullName>
        <ecNumber evidence="3 10">1.11.1.6</ecNumber>
    </recommendedName>
</protein>
<dbReference type="InterPro" id="IPR029062">
    <property type="entry name" value="Class_I_gatase-like"/>
</dbReference>
<dbReference type="PIRSF" id="PIRSF038927">
    <property type="entry name" value="Catalase_clade2"/>
    <property type="match status" value="1"/>
</dbReference>
<feature type="binding site" evidence="13">
    <location>
        <position position="125"/>
    </location>
    <ligand>
        <name>heme</name>
        <dbReference type="ChEBI" id="CHEBI:30413"/>
    </ligand>
</feature>
<evidence type="ECO:0000256" key="13">
    <source>
        <dbReference type="PIRSR" id="PIRSR038927-3"/>
    </source>
</evidence>
<dbReference type="KEGG" id="pex:IZT61_18485"/>
<dbReference type="PROSITE" id="PS00437">
    <property type="entry name" value="CATALASE_1"/>
    <property type="match status" value="1"/>
</dbReference>
<dbReference type="PRINTS" id="PR00067">
    <property type="entry name" value="CATALASE"/>
</dbReference>
<dbReference type="InterPro" id="IPR002226">
    <property type="entry name" value="Catalase_haem_BS"/>
</dbReference>
<feature type="binding site" description="axial binding residue" evidence="12">
    <location>
        <position position="375"/>
    </location>
    <ligand>
        <name>heme</name>
        <dbReference type="ChEBI" id="CHEBI:30413"/>
    </ligand>
    <ligandPart>
        <name>Fe</name>
        <dbReference type="ChEBI" id="CHEBI:18248"/>
    </ligandPart>
</feature>
<keyword evidence="9 10" id="KW-0376">Hydrogen peroxide</keyword>
<dbReference type="FunFam" id="2.40.180.10:FF:000003">
    <property type="entry name" value="Catalase"/>
    <property type="match status" value="1"/>
</dbReference>
<evidence type="ECO:0000256" key="7">
    <source>
        <dbReference type="ARBA" id="ARBA00023002"/>
    </source>
</evidence>
<keyword evidence="5 10" id="KW-0349">Heme</keyword>
<evidence type="ECO:0000256" key="9">
    <source>
        <dbReference type="ARBA" id="ARBA00023324"/>
    </source>
</evidence>
<feature type="binding site" evidence="13">
    <location>
        <position position="382"/>
    </location>
    <ligand>
        <name>heme</name>
        <dbReference type="ChEBI" id="CHEBI:30413"/>
    </ligand>
</feature>
<keyword evidence="7 10" id="KW-0560">Oxidoreductase</keyword>
<evidence type="ECO:0000313" key="18">
    <source>
        <dbReference type="Proteomes" id="UP000594759"/>
    </source>
</evidence>
<proteinExistence type="inferred from homology"/>
<dbReference type="InterPro" id="IPR024708">
    <property type="entry name" value="Catalase_AS"/>
</dbReference>
<dbReference type="Pfam" id="PF06628">
    <property type="entry name" value="Catalase-rel"/>
    <property type="match status" value="1"/>
</dbReference>
<comment type="similarity">
    <text evidence="2">Belongs to the catalase family. HPII subfamily.</text>
</comment>
<accession>A0A7S9KY85</accession>
<gene>
    <name evidence="17" type="ORF">IZT61_18485</name>
</gene>
<evidence type="ECO:0000256" key="4">
    <source>
        <dbReference type="ARBA" id="ARBA00022559"/>
    </source>
</evidence>
<evidence type="ECO:0000313" key="17">
    <source>
        <dbReference type="EMBL" id="QPH39027.1"/>
    </source>
</evidence>
<evidence type="ECO:0000256" key="3">
    <source>
        <dbReference type="ARBA" id="ARBA00012314"/>
    </source>
</evidence>
<dbReference type="SUPFAM" id="SSF56634">
    <property type="entry name" value="Heme-dependent catalase-like"/>
    <property type="match status" value="1"/>
</dbReference>
<evidence type="ECO:0000256" key="11">
    <source>
        <dbReference type="PIRSR" id="PIRSR038927-1"/>
    </source>
</evidence>
<dbReference type="GO" id="GO:0005829">
    <property type="term" value="C:cytosol"/>
    <property type="evidence" value="ECO:0007669"/>
    <property type="project" value="TreeGrafter"/>
</dbReference>
<keyword evidence="8 10" id="KW-0408">Iron</keyword>
<dbReference type="Gene3D" id="2.40.180.10">
    <property type="entry name" value="Catalase core domain"/>
    <property type="match status" value="1"/>
</dbReference>
<name>A0A7S9KY85_9SPHI</name>
<dbReference type="InterPro" id="IPR011614">
    <property type="entry name" value="Catalase_core"/>
</dbReference>
<dbReference type="InterPro" id="IPR041399">
    <property type="entry name" value="Catalase_large_C"/>
</dbReference>
<evidence type="ECO:0000256" key="12">
    <source>
        <dbReference type="PIRSR" id="PIRSR038927-2"/>
    </source>
</evidence>
<comment type="catalytic activity">
    <reaction evidence="10 15">
        <text>2 H2O2 = O2 + 2 H2O</text>
        <dbReference type="Rhea" id="RHEA:20309"/>
        <dbReference type="ChEBI" id="CHEBI:15377"/>
        <dbReference type="ChEBI" id="CHEBI:15379"/>
        <dbReference type="ChEBI" id="CHEBI:16240"/>
        <dbReference type="EC" id="1.11.1.6"/>
    </reaction>
</comment>
<dbReference type="InterPro" id="IPR043156">
    <property type="entry name" value="Catalase_clade2_helical"/>
</dbReference>
<dbReference type="EMBL" id="CP064939">
    <property type="protein sequence ID" value="QPH39027.1"/>
    <property type="molecule type" value="Genomic_DNA"/>
</dbReference>
<evidence type="ECO:0000256" key="5">
    <source>
        <dbReference type="ARBA" id="ARBA00022617"/>
    </source>
</evidence>